<keyword evidence="1" id="KW-0472">Membrane</keyword>
<keyword evidence="1" id="KW-1133">Transmembrane helix</keyword>
<reference evidence="2 3" key="1">
    <citation type="submission" date="2016-10" db="EMBL/GenBank/DDBJ databases">
        <authorList>
            <person name="de Groot N.N."/>
        </authorList>
    </citation>
    <scope>NUCLEOTIDE SEQUENCE [LARGE SCALE GENOMIC DNA]</scope>
    <source>
        <strain evidence="2 3">DSM 26915</strain>
    </source>
</reference>
<keyword evidence="1" id="KW-0812">Transmembrane</keyword>
<dbReference type="AlphaFoldDB" id="A0A1H5T4F4"/>
<dbReference type="RefSeq" id="WP_200813151.1">
    <property type="nucleotide sequence ID" value="NZ_FNUZ01000001.1"/>
</dbReference>
<evidence type="ECO:0000313" key="2">
    <source>
        <dbReference type="EMBL" id="SEF57038.1"/>
    </source>
</evidence>
<feature type="transmembrane region" description="Helical" evidence="1">
    <location>
        <begin position="15"/>
        <end position="37"/>
    </location>
</feature>
<gene>
    <name evidence="2" type="ORF">SAMN04488045_0465</name>
</gene>
<accession>A0A1H5T4F4</accession>
<name>A0A1H5T4F4_9RHOB</name>
<dbReference type="EMBL" id="FNUZ01000001">
    <property type="protein sequence ID" value="SEF57038.1"/>
    <property type="molecule type" value="Genomic_DNA"/>
</dbReference>
<evidence type="ECO:0000313" key="3">
    <source>
        <dbReference type="Proteomes" id="UP000236752"/>
    </source>
</evidence>
<evidence type="ECO:0000256" key="1">
    <source>
        <dbReference type="SAM" id="Phobius"/>
    </source>
</evidence>
<keyword evidence="3" id="KW-1185">Reference proteome</keyword>
<organism evidence="2 3">
    <name type="scientific">Thalassococcus halodurans</name>
    <dbReference type="NCBI Taxonomy" id="373675"/>
    <lineage>
        <taxon>Bacteria</taxon>
        <taxon>Pseudomonadati</taxon>
        <taxon>Pseudomonadota</taxon>
        <taxon>Alphaproteobacteria</taxon>
        <taxon>Rhodobacterales</taxon>
        <taxon>Roseobacteraceae</taxon>
        <taxon>Thalassococcus</taxon>
    </lineage>
</organism>
<proteinExistence type="predicted"/>
<evidence type="ECO:0008006" key="4">
    <source>
        <dbReference type="Google" id="ProtNLM"/>
    </source>
</evidence>
<protein>
    <recommendedName>
        <fullName evidence="4">Flp pilus assembly protein, pilin Flp</fullName>
    </recommendedName>
</protein>
<dbReference type="Proteomes" id="UP000236752">
    <property type="component" value="Unassembled WGS sequence"/>
</dbReference>
<sequence length="58" mass="6443">MNNGFLSRFVTREDGAVTVDWVVLTAGIVGLCLYAYWQIEISTKELAQATATAIYNEE</sequence>